<evidence type="ECO:0000256" key="11">
    <source>
        <dbReference type="ARBA" id="ARBA00023002"/>
    </source>
</evidence>
<keyword evidence="8 18" id="KW-0201">Cytochrome c-type biogenesis</keyword>
<gene>
    <name evidence="18 20" type="primary">dsbD</name>
    <name evidence="20" type="ORF">GCM10007414_34030</name>
</gene>
<evidence type="ECO:0000256" key="13">
    <source>
        <dbReference type="ARBA" id="ARBA00023136"/>
    </source>
</evidence>
<evidence type="ECO:0000256" key="5">
    <source>
        <dbReference type="ARBA" id="ARBA00022519"/>
    </source>
</evidence>
<dbReference type="InterPro" id="IPR003834">
    <property type="entry name" value="Cyt_c_assmbl_TM_dom"/>
</dbReference>
<evidence type="ECO:0000313" key="20">
    <source>
        <dbReference type="EMBL" id="GGB17802.1"/>
    </source>
</evidence>
<dbReference type="InterPro" id="IPR012336">
    <property type="entry name" value="Thioredoxin-like_fold"/>
</dbReference>
<comment type="catalytic activity">
    <reaction evidence="16 18">
        <text>[protein]-dithiol + NAD(+) = [protein]-disulfide + NADH + H(+)</text>
        <dbReference type="Rhea" id="RHEA:18749"/>
        <dbReference type="Rhea" id="RHEA-COMP:10593"/>
        <dbReference type="Rhea" id="RHEA-COMP:10594"/>
        <dbReference type="ChEBI" id="CHEBI:15378"/>
        <dbReference type="ChEBI" id="CHEBI:29950"/>
        <dbReference type="ChEBI" id="CHEBI:50058"/>
        <dbReference type="ChEBI" id="CHEBI:57540"/>
        <dbReference type="ChEBI" id="CHEBI:57945"/>
        <dbReference type="EC" id="1.8.1.8"/>
    </reaction>
</comment>
<feature type="transmembrane region" description="Helical" evidence="18">
    <location>
        <begin position="386"/>
        <end position="407"/>
    </location>
</feature>
<name>A0ABQ1I5P5_9ALTE</name>
<feature type="disulfide bond" description="Redox-active" evidence="18">
    <location>
        <begin position="211"/>
        <end position="333"/>
    </location>
</feature>
<evidence type="ECO:0000256" key="9">
    <source>
        <dbReference type="ARBA" id="ARBA00022982"/>
    </source>
</evidence>
<organism evidence="20 21">
    <name type="scientific">Agarivorans gilvus</name>
    <dbReference type="NCBI Taxonomy" id="680279"/>
    <lineage>
        <taxon>Bacteria</taxon>
        <taxon>Pseudomonadati</taxon>
        <taxon>Pseudomonadota</taxon>
        <taxon>Gammaproteobacteria</taxon>
        <taxon>Alteromonadales</taxon>
        <taxon>Alteromonadaceae</taxon>
        <taxon>Agarivorans</taxon>
    </lineage>
</organism>
<dbReference type="InterPro" id="IPR028250">
    <property type="entry name" value="DsbDN"/>
</dbReference>
<dbReference type="SUPFAM" id="SSF74863">
    <property type="entry name" value="Thiol:disulfide interchange protein DsbD, N-terminal domain (DsbD-alpha)"/>
    <property type="match status" value="1"/>
</dbReference>
<dbReference type="RefSeq" id="WP_055733991.1">
    <property type="nucleotide sequence ID" value="NZ_BMDY01000025.1"/>
</dbReference>
<dbReference type="PANTHER" id="PTHR32234">
    <property type="entry name" value="THIOL:DISULFIDE INTERCHANGE PROTEIN DSBD"/>
    <property type="match status" value="1"/>
</dbReference>
<dbReference type="Gene3D" id="3.40.30.10">
    <property type="entry name" value="Glutaredoxin"/>
    <property type="match status" value="1"/>
</dbReference>
<keyword evidence="14 18" id="KW-1015">Disulfide bond</keyword>
<evidence type="ECO:0000256" key="18">
    <source>
        <dbReference type="HAMAP-Rule" id="MF_00399"/>
    </source>
</evidence>
<dbReference type="InterPro" id="IPR036929">
    <property type="entry name" value="DsbDN_sf"/>
</dbReference>
<comment type="similarity">
    <text evidence="2 18">Belongs to the thioredoxin family. DsbD subfamily.</text>
</comment>
<dbReference type="EMBL" id="BMDY01000025">
    <property type="protein sequence ID" value="GGB17802.1"/>
    <property type="molecule type" value="Genomic_DNA"/>
</dbReference>
<evidence type="ECO:0000256" key="16">
    <source>
        <dbReference type="ARBA" id="ARBA00047388"/>
    </source>
</evidence>
<evidence type="ECO:0000256" key="17">
    <source>
        <dbReference type="ARBA" id="ARBA00047804"/>
    </source>
</evidence>
<evidence type="ECO:0000256" key="8">
    <source>
        <dbReference type="ARBA" id="ARBA00022748"/>
    </source>
</evidence>
<comment type="catalytic activity">
    <reaction evidence="17 18">
        <text>[protein]-dithiol + NADP(+) = [protein]-disulfide + NADPH + H(+)</text>
        <dbReference type="Rhea" id="RHEA:18753"/>
        <dbReference type="Rhea" id="RHEA-COMP:10593"/>
        <dbReference type="Rhea" id="RHEA-COMP:10594"/>
        <dbReference type="ChEBI" id="CHEBI:15378"/>
        <dbReference type="ChEBI" id="CHEBI:29950"/>
        <dbReference type="ChEBI" id="CHEBI:50058"/>
        <dbReference type="ChEBI" id="CHEBI:57783"/>
        <dbReference type="ChEBI" id="CHEBI:58349"/>
        <dbReference type="EC" id="1.8.1.8"/>
    </reaction>
</comment>
<evidence type="ECO:0000256" key="7">
    <source>
        <dbReference type="ARBA" id="ARBA00022729"/>
    </source>
</evidence>
<feature type="transmembrane region" description="Helical" evidence="18">
    <location>
        <begin position="315"/>
        <end position="345"/>
    </location>
</feature>
<dbReference type="InterPro" id="IPR022910">
    <property type="entry name" value="Thiol_diS_interchange_DbsD"/>
</dbReference>
<comment type="subcellular location">
    <subcellularLocation>
        <location evidence="1 18">Cell inner membrane</location>
        <topology evidence="1 18">Multi-pass membrane protein</topology>
    </subcellularLocation>
</comment>
<dbReference type="InterPro" id="IPR035671">
    <property type="entry name" value="DsbD_gamma"/>
</dbReference>
<dbReference type="NCBIfam" id="NF001419">
    <property type="entry name" value="PRK00293.1"/>
    <property type="match status" value="1"/>
</dbReference>
<feature type="signal peptide" evidence="18">
    <location>
        <begin position="1"/>
        <end position="20"/>
    </location>
</feature>
<accession>A0ABQ1I5P5</accession>
<sequence length="594" mass="64544" precursor="true">MAKRFFTVVFALSWSLSVFANNLLEQLPGLNSNQPSSNSEQFLPVDQAFEFNFLEQDGALHLSWRVAADYYLYQAQMQLKLDGQELELTQYLPPSIGYNDPYFGEVQIYPQDVSFSVPLQQLTQASDIQVSYQGCAKAGLCYPPQQKPVYLSTTVEQAAAEPEEPATLAPQQQPIPSSQQWVLAERLTNNQLWLNILLFFVLGLGLAFTPCVFPMYPILTGIIVGAGQQLSGKRAFALSLAYVQGMAVTFSALGLVVASAGLQFQAALQHPAILGSLALLFVALALSMFGLYNLQLPNSLQQKLNNLSNNQQAGSVSGAAIMGMISGLVASPCTAAPLSGVLIYVAQSGDLALGGLTLYSLSLGMGLPLLILGASGGKLLPKAGMWMVHIKSFFGIMLLAVAIVMLERFLAESVIRLLWLALILGSAGYYYHQNRLSQLSAWQTLRQLLLLAVMAISLAWAALPWLNPPAQQAQGEFIQVANLEQMQQQLALAAAQGKPALVDFYADWCTACKAFEKETFQAPEVAAKLQQMVLIQADVTQTNATAIKLLSHYQVLGLPTLLLFDQQGEELQQARITGFMNAEAFNAHLLLNGL</sequence>
<feature type="disulfide bond" description="Redox-active" evidence="18">
    <location>
        <begin position="135"/>
        <end position="141"/>
    </location>
</feature>
<comment type="caution">
    <text evidence="20">The sequence shown here is derived from an EMBL/GenBank/DDBJ whole genome shotgun (WGS) entry which is preliminary data.</text>
</comment>
<feature type="disulfide bond" description="Redox-active" evidence="18">
    <location>
        <begin position="509"/>
        <end position="512"/>
    </location>
</feature>
<proteinExistence type="inferred from homology"/>
<dbReference type="PROSITE" id="PS00194">
    <property type="entry name" value="THIOREDOXIN_1"/>
    <property type="match status" value="1"/>
</dbReference>
<evidence type="ECO:0000256" key="15">
    <source>
        <dbReference type="ARBA" id="ARBA00023284"/>
    </source>
</evidence>
<evidence type="ECO:0000256" key="3">
    <source>
        <dbReference type="ARBA" id="ARBA00022448"/>
    </source>
</evidence>
<dbReference type="InterPro" id="IPR013766">
    <property type="entry name" value="Thioredoxin_domain"/>
</dbReference>
<dbReference type="EC" id="1.8.1.8" evidence="18"/>
<evidence type="ECO:0000256" key="14">
    <source>
        <dbReference type="ARBA" id="ARBA00023157"/>
    </source>
</evidence>
<dbReference type="Pfam" id="PF11412">
    <property type="entry name" value="DsbD_N"/>
    <property type="match status" value="1"/>
</dbReference>
<evidence type="ECO:0000259" key="19">
    <source>
        <dbReference type="PROSITE" id="PS51352"/>
    </source>
</evidence>
<keyword evidence="12 18" id="KW-0520">NAD</keyword>
<feature type="transmembrane region" description="Helical" evidence="18">
    <location>
        <begin position="413"/>
        <end position="432"/>
    </location>
</feature>
<protein>
    <recommendedName>
        <fullName evidence="18">Thiol:disulfide interchange protein DsbD</fullName>
        <ecNumber evidence="18">1.8.1.8</ecNumber>
    </recommendedName>
    <alternativeName>
        <fullName evidence="18">Protein-disulfide reductase</fullName>
        <shortName evidence="18">Disulfide reductase</shortName>
    </alternativeName>
</protein>
<dbReference type="Pfam" id="PF02683">
    <property type="entry name" value="DsbD_TM"/>
    <property type="match status" value="1"/>
</dbReference>
<keyword evidence="13 18" id="KW-0472">Membrane</keyword>
<feature type="transmembrane region" description="Helical" evidence="18">
    <location>
        <begin position="236"/>
        <end position="260"/>
    </location>
</feature>
<dbReference type="Pfam" id="PF13098">
    <property type="entry name" value="Thioredoxin_2"/>
    <property type="match status" value="1"/>
</dbReference>
<evidence type="ECO:0000256" key="4">
    <source>
        <dbReference type="ARBA" id="ARBA00022475"/>
    </source>
</evidence>
<keyword evidence="7 18" id="KW-0732">Signal</keyword>
<evidence type="ECO:0000256" key="12">
    <source>
        <dbReference type="ARBA" id="ARBA00023027"/>
    </source>
</evidence>
<keyword evidence="4 18" id="KW-1003">Cell membrane</keyword>
<keyword evidence="6 18" id="KW-0812">Transmembrane</keyword>
<keyword evidence="9 18" id="KW-0249">Electron transport</keyword>
<keyword evidence="3 18" id="KW-0813">Transport</keyword>
<reference evidence="21" key="1">
    <citation type="journal article" date="2019" name="Int. J. Syst. Evol. Microbiol.">
        <title>The Global Catalogue of Microorganisms (GCM) 10K type strain sequencing project: providing services to taxonomists for standard genome sequencing and annotation.</title>
        <authorList>
            <consortium name="The Broad Institute Genomics Platform"/>
            <consortium name="The Broad Institute Genome Sequencing Center for Infectious Disease"/>
            <person name="Wu L."/>
            <person name="Ma J."/>
        </authorList>
    </citation>
    <scope>NUCLEOTIDE SEQUENCE [LARGE SCALE GENOMIC DNA]</scope>
    <source>
        <strain evidence="21">CGMCC 1.10131</strain>
    </source>
</reference>
<evidence type="ECO:0000256" key="1">
    <source>
        <dbReference type="ARBA" id="ARBA00004429"/>
    </source>
</evidence>
<feature type="domain" description="Thioredoxin" evidence="19">
    <location>
        <begin position="457"/>
        <end position="594"/>
    </location>
</feature>
<dbReference type="HAMAP" id="MF_00399">
    <property type="entry name" value="DbsD"/>
    <property type="match status" value="1"/>
</dbReference>
<dbReference type="PROSITE" id="PS51352">
    <property type="entry name" value="THIOREDOXIN_2"/>
    <property type="match status" value="1"/>
</dbReference>
<dbReference type="InterPro" id="IPR017937">
    <property type="entry name" value="Thioredoxin_CS"/>
</dbReference>
<feature type="chain" id="PRO_5044903949" description="Thiol:disulfide interchange protein DsbD" evidence="18">
    <location>
        <begin position="21"/>
        <end position="594"/>
    </location>
</feature>
<evidence type="ECO:0000256" key="10">
    <source>
        <dbReference type="ARBA" id="ARBA00022989"/>
    </source>
</evidence>
<dbReference type="PANTHER" id="PTHR32234:SF0">
    <property type="entry name" value="THIOL:DISULFIDE INTERCHANGE PROTEIN DSBD"/>
    <property type="match status" value="1"/>
</dbReference>
<dbReference type="Gene3D" id="2.60.40.1250">
    <property type="entry name" value="Thiol:disulfide interchange protein DsbD, N-terminal domain"/>
    <property type="match status" value="1"/>
</dbReference>
<keyword evidence="21" id="KW-1185">Reference proteome</keyword>
<evidence type="ECO:0000256" key="6">
    <source>
        <dbReference type="ARBA" id="ARBA00022692"/>
    </source>
</evidence>
<evidence type="ECO:0000313" key="21">
    <source>
        <dbReference type="Proteomes" id="UP000651977"/>
    </source>
</evidence>
<dbReference type="SUPFAM" id="SSF52833">
    <property type="entry name" value="Thioredoxin-like"/>
    <property type="match status" value="1"/>
</dbReference>
<keyword evidence="10 18" id="KW-1133">Transmembrane helix</keyword>
<feature type="transmembrane region" description="Helical" evidence="18">
    <location>
        <begin position="272"/>
        <end position="294"/>
    </location>
</feature>
<feature type="transmembrane region" description="Helical" evidence="18">
    <location>
        <begin position="444"/>
        <end position="466"/>
    </location>
</feature>
<dbReference type="InterPro" id="IPR036249">
    <property type="entry name" value="Thioredoxin-like_sf"/>
</dbReference>
<dbReference type="CDD" id="cd02953">
    <property type="entry name" value="DsbDgamma"/>
    <property type="match status" value="1"/>
</dbReference>
<evidence type="ECO:0000256" key="2">
    <source>
        <dbReference type="ARBA" id="ARBA00007241"/>
    </source>
</evidence>
<feature type="transmembrane region" description="Helical" evidence="18">
    <location>
        <begin position="192"/>
        <end position="216"/>
    </location>
</feature>
<dbReference type="Proteomes" id="UP000651977">
    <property type="component" value="Unassembled WGS sequence"/>
</dbReference>
<keyword evidence="5 18" id="KW-0997">Cell inner membrane</keyword>
<comment type="function">
    <text evidence="18">Required to facilitate the formation of correct disulfide bonds in some periplasmic proteins and for the assembly of the periplasmic c-type cytochromes. Acts by transferring electrons from cytoplasmic thioredoxin to the periplasm. This transfer involves a cascade of disulfide bond formation and reduction steps.</text>
</comment>
<keyword evidence="11 18" id="KW-0560">Oxidoreductase</keyword>
<keyword evidence="15 18" id="KW-0676">Redox-active center</keyword>
<feature type="transmembrane region" description="Helical" evidence="18">
    <location>
        <begin position="351"/>
        <end position="374"/>
    </location>
</feature>